<dbReference type="GO" id="GO:0006260">
    <property type="term" value="P:DNA replication"/>
    <property type="evidence" value="ECO:0007669"/>
    <property type="project" value="UniProtKB-KW"/>
</dbReference>
<dbReference type="SUPFAM" id="SSF56091">
    <property type="entry name" value="DNA ligase/mRNA capping enzyme, catalytic domain"/>
    <property type="match status" value="1"/>
</dbReference>
<dbReference type="Gene3D" id="3.30.470.30">
    <property type="entry name" value="DNA ligase/mRNA capping enzyme"/>
    <property type="match status" value="1"/>
</dbReference>
<evidence type="ECO:0000256" key="3">
    <source>
        <dbReference type="ARBA" id="ARBA00022705"/>
    </source>
</evidence>
<evidence type="ECO:0000256" key="1">
    <source>
        <dbReference type="ARBA" id="ARBA00001968"/>
    </source>
</evidence>
<dbReference type="EC" id="6.5.1.1" evidence="8"/>
<dbReference type="GO" id="GO:0006310">
    <property type="term" value="P:DNA recombination"/>
    <property type="evidence" value="ECO:0007669"/>
    <property type="project" value="InterPro"/>
</dbReference>
<feature type="domain" description="ATP-dependent DNA ligase family profile" evidence="7">
    <location>
        <begin position="135"/>
        <end position="241"/>
    </location>
</feature>
<comment type="caution">
    <text evidence="8">The sequence shown here is derived from an EMBL/GenBank/DDBJ whole genome shotgun (WGS) entry which is preliminary data.</text>
</comment>
<dbReference type="Pfam" id="PF14743">
    <property type="entry name" value="DNA_ligase_OB_2"/>
    <property type="match status" value="1"/>
</dbReference>
<organism evidence="8 9">
    <name type="scientific">Marinobacter litoralis</name>
    <dbReference type="NCBI Taxonomy" id="187981"/>
    <lineage>
        <taxon>Bacteria</taxon>
        <taxon>Pseudomonadati</taxon>
        <taxon>Pseudomonadota</taxon>
        <taxon>Gammaproteobacteria</taxon>
        <taxon>Pseudomonadales</taxon>
        <taxon>Marinobacteraceae</taxon>
        <taxon>Marinobacter</taxon>
    </lineage>
</organism>
<keyword evidence="4" id="KW-0227">DNA damage</keyword>
<sequence length="296" mass="33042">MMPLFTIRPARAWALAVGLIVLFTTSIHSSLARAEPPAIPLANVYQQGVELQAYWVSEKLDGVRAYWDGEQFWSRGGHVYAAPPWFTEQFPDQPLDGELWSGRGQFSQLSGVVRKQQPVAEEWLGVRFHAFDLPLKNTPFTARYQRLKRLVEESSSRYLVLVEQSPISDHEALITKLETTVAAGGEGLMLKRKASLYHGGRSDDLLKVKTFEDAEAVVVGHLPGKGKYQGLTGALEVELESGRRFRIGTGFSDADRRSPPPLGATVTFRYRGLTATGLPRFASFLRVRNDEPEKAR</sequence>
<dbReference type="GO" id="GO:0005524">
    <property type="term" value="F:ATP binding"/>
    <property type="evidence" value="ECO:0007669"/>
    <property type="project" value="InterPro"/>
</dbReference>
<dbReference type="Proteomes" id="UP000265903">
    <property type="component" value="Unassembled WGS sequence"/>
</dbReference>
<dbReference type="InterPro" id="IPR012340">
    <property type="entry name" value="NA-bd_OB-fold"/>
</dbReference>
<evidence type="ECO:0000256" key="6">
    <source>
        <dbReference type="ARBA" id="ARBA00034003"/>
    </source>
</evidence>
<dbReference type="EMBL" id="QMDL01000003">
    <property type="protein sequence ID" value="RMJ03093.1"/>
    <property type="molecule type" value="Genomic_DNA"/>
</dbReference>
<name>A0A3M2RCR2_9GAMM</name>
<evidence type="ECO:0000259" key="7">
    <source>
        <dbReference type="PROSITE" id="PS50160"/>
    </source>
</evidence>
<dbReference type="Pfam" id="PF01068">
    <property type="entry name" value="DNA_ligase_A_M"/>
    <property type="match status" value="1"/>
</dbReference>
<dbReference type="InterPro" id="IPR012310">
    <property type="entry name" value="DNA_ligase_ATP-dep_cent"/>
</dbReference>
<evidence type="ECO:0000313" key="9">
    <source>
        <dbReference type="Proteomes" id="UP000265903"/>
    </source>
</evidence>
<dbReference type="CDD" id="cd08041">
    <property type="entry name" value="OBF_kDNA_ligase_like"/>
    <property type="match status" value="1"/>
</dbReference>
<evidence type="ECO:0000313" key="8">
    <source>
        <dbReference type="EMBL" id="RMJ03093.1"/>
    </source>
</evidence>
<dbReference type="InterPro" id="IPR050326">
    <property type="entry name" value="NAD_dep_DNA_ligaseB"/>
</dbReference>
<keyword evidence="2 8" id="KW-0436">Ligase</keyword>
<dbReference type="Gene3D" id="2.40.50.140">
    <property type="entry name" value="Nucleic acid-binding proteins"/>
    <property type="match status" value="1"/>
</dbReference>
<dbReference type="CDD" id="cd07896">
    <property type="entry name" value="Adenylation_kDNA_ligase_like"/>
    <property type="match status" value="1"/>
</dbReference>
<dbReference type="PANTHER" id="PTHR47810">
    <property type="entry name" value="DNA LIGASE"/>
    <property type="match status" value="1"/>
</dbReference>
<dbReference type="PROSITE" id="PS50160">
    <property type="entry name" value="DNA_LIGASE_A3"/>
    <property type="match status" value="1"/>
</dbReference>
<dbReference type="AlphaFoldDB" id="A0A3M2RCR2"/>
<evidence type="ECO:0000256" key="4">
    <source>
        <dbReference type="ARBA" id="ARBA00022763"/>
    </source>
</evidence>
<proteinExistence type="predicted"/>
<evidence type="ECO:0000256" key="5">
    <source>
        <dbReference type="ARBA" id="ARBA00023204"/>
    </source>
</evidence>
<dbReference type="InterPro" id="IPR029319">
    <property type="entry name" value="DNA_ligase_OB"/>
</dbReference>
<dbReference type="GO" id="GO:0003910">
    <property type="term" value="F:DNA ligase (ATP) activity"/>
    <property type="evidence" value="ECO:0007669"/>
    <property type="project" value="UniProtKB-EC"/>
</dbReference>
<reference evidence="8 9" key="1">
    <citation type="submission" date="2018-08" db="EMBL/GenBank/DDBJ databases">
        <title>Whole Genome Sequence of the Moderate Halophilic Marine Bacterium Marinobacter litoralis Sw-45.</title>
        <authorList>
            <person name="Musa H."/>
        </authorList>
    </citation>
    <scope>NUCLEOTIDE SEQUENCE [LARGE SCALE GENOMIC DNA]</scope>
    <source>
        <strain evidence="8 9">Sw-45</strain>
    </source>
</reference>
<dbReference type="Gene3D" id="3.30.1490.70">
    <property type="match status" value="1"/>
</dbReference>
<protein>
    <submittedName>
        <fullName evidence="8">DNA ligase</fullName>
        <ecNumber evidence="8">6.5.1.1</ecNumber>
    </submittedName>
</protein>
<keyword evidence="5" id="KW-0234">DNA repair</keyword>
<gene>
    <name evidence="8" type="primary">ligA_1</name>
    <name evidence="8" type="ORF">DOQ08_02558</name>
</gene>
<keyword evidence="3" id="KW-0235">DNA replication</keyword>
<comment type="cofactor">
    <cofactor evidence="1">
        <name>a divalent metal cation</name>
        <dbReference type="ChEBI" id="CHEBI:60240"/>
    </cofactor>
</comment>
<keyword evidence="9" id="KW-1185">Reference proteome</keyword>
<dbReference type="NCBIfam" id="NF006592">
    <property type="entry name" value="PRK09125.1"/>
    <property type="match status" value="1"/>
</dbReference>
<dbReference type="PANTHER" id="PTHR47810:SF1">
    <property type="entry name" value="DNA LIGASE B"/>
    <property type="match status" value="1"/>
</dbReference>
<accession>A0A3M2RCR2</accession>
<comment type="catalytic activity">
    <reaction evidence="6">
        <text>ATP + (deoxyribonucleotide)n-3'-hydroxyl + 5'-phospho-(deoxyribonucleotide)m = (deoxyribonucleotide)n+m + AMP + diphosphate.</text>
        <dbReference type="EC" id="6.5.1.1"/>
    </reaction>
</comment>
<dbReference type="SUPFAM" id="SSF50249">
    <property type="entry name" value="Nucleic acid-binding proteins"/>
    <property type="match status" value="1"/>
</dbReference>
<dbReference type="GO" id="GO:0006281">
    <property type="term" value="P:DNA repair"/>
    <property type="evidence" value="ECO:0007669"/>
    <property type="project" value="UniProtKB-KW"/>
</dbReference>
<evidence type="ECO:0000256" key="2">
    <source>
        <dbReference type="ARBA" id="ARBA00022598"/>
    </source>
</evidence>